<feature type="region of interest" description="Disordered" evidence="1">
    <location>
        <begin position="55"/>
        <end position="78"/>
    </location>
</feature>
<protein>
    <submittedName>
        <fullName evidence="2">Putative ovule protein</fullName>
    </submittedName>
</protein>
<name>A0A0V0IRV1_SOLCH</name>
<dbReference type="AlphaFoldDB" id="A0A0V0IRV1"/>
<sequence>MGDEITSRFREERVITETLIDSKIAAVEQRLSEKLSKSSKTNCLDWELAPATHRPESYSAHRTGRSTIPATKGNTPPIQLADKNHPTSGNSPLIVQSYAKMNFPTFNSINNPLIWSHHCEQFGPRKGSNRMGELVTLQQTDRIEIYQHQLQDKLARTRIGQLS</sequence>
<dbReference type="EMBL" id="GEDG01003714">
    <property type="protein sequence ID" value="JAP34694.1"/>
    <property type="molecule type" value="Transcribed_RNA"/>
</dbReference>
<organism evidence="2">
    <name type="scientific">Solanum chacoense</name>
    <name type="common">Chaco potato</name>
    <dbReference type="NCBI Taxonomy" id="4108"/>
    <lineage>
        <taxon>Eukaryota</taxon>
        <taxon>Viridiplantae</taxon>
        <taxon>Streptophyta</taxon>
        <taxon>Embryophyta</taxon>
        <taxon>Tracheophyta</taxon>
        <taxon>Spermatophyta</taxon>
        <taxon>Magnoliopsida</taxon>
        <taxon>eudicotyledons</taxon>
        <taxon>Gunneridae</taxon>
        <taxon>Pentapetalae</taxon>
        <taxon>asterids</taxon>
        <taxon>lamiids</taxon>
        <taxon>Solanales</taxon>
        <taxon>Solanaceae</taxon>
        <taxon>Solanoideae</taxon>
        <taxon>Solaneae</taxon>
        <taxon>Solanum</taxon>
    </lineage>
</organism>
<feature type="compositionally biased region" description="Polar residues" evidence="1">
    <location>
        <begin position="65"/>
        <end position="77"/>
    </location>
</feature>
<proteinExistence type="predicted"/>
<accession>A0A0V0IRV1</accession>
<reference evidence="2" key="1">
    <citation type="submission" date="2015-12" db="EMBL/GenBank/DDBJ databases">
        <title>Gene expression during late stages of embryo sac development: a critical building block for successful pollen-pistil interactions.</title>
        <authorList>
            <person name="Liu Y."/>
            <person name="Joly V."/>
            <person name="Sabar M."/>
            <person name="Matton D.P."/>
        </authorList>
    </citation>
    <scope>NUCLEOTIDE SEQUENCE</scope>
</reference>
<evidence type="ECO:0000313" key="2">
    <source>
        <dbReference type="EMBL" id="JAP34694.1"/>
    </source>
</evidence>
<evidence type="ECO:0000256" key="1">
    <source>
        <dbReference type="SAM" id="MobiDB-lite"/>
    </source>
</evidence>